<sequence length="666" mass="73358">MTSAARVARALIGALFLLALGLAARPAAAGKPIDPANMDTSVKPGDDFYRYANGKWLESNPIPATESRWGSFSEVLERNYAVLHEILDATSKQTGAKKGSAEQLAGDLYASAMDSARAEADGVKPLADEFERIAAIKTAADLPAAISRSQTMGERVPFVLFAQQDAKASTEVRLQLVQGGLGLPDRDYYTKTDDASKKLRDQYVAYVAKLFTLLGDDATTAAAEANTVLAFETQLANASMTRVQRRDPEATYHKMTFDEVVALTPNIPWARMFDDMAIKDRGAIIVGMPDFMKQVNTMMTATPVADWKTYLRFHVINGAASELSSAFVNASFDFHGRVLTGTTENQPRWKRALRTVDGGVGEALGQLYVAKTFGPEAKARAKAMVDNLRAELRDRLSHLEWMSDATRQQAVKKLDAFTVKIGYPDVWRDYSALTIDRGALVLNEKRIAAFEWNRNIAKLGKPVDRKEWGMTPPTVNAYYNPRMNEIVFPAGILQPPFFDAGADDAVNYGGIGAVIGHEMTHGFDDQGRKSDADGNLKDWWQTEDADKYKARSLMVEKQYDGYVAIDSMHVNGKLTLGENTADLGGLSVAYGALQKALAGKPRTKIDGFTPEQRFFLSYAQIWRSNTRPEALKLRINTDPHSPGRFRCIGPLSNMKEFQDAFGIKDG</sequence>
<dbReference type="PRINTS" id="PR00786">
    <property type="entry name" value="NEPRILYSIN"/>
</dbReference>
<keyword evidence="3" id="KW-0645">Protease</keyword>
<feature type="domain" description="Peptidase M13 C-terminal" evidence="9">
    <location>
        <begin position="476"/>
        <end position="666"/>
    </location>
</feature>
<dbReference type="Proteomes" id="UP000807850">
    <property type="component" value="Unassembled WGS sequence"/>
</dbReference>
<reference evidence="11" key="1">
    <citation type="submission" date="2020-07" db="EMBL/GenBank/DDBJ databases">
        <title>Huge and variable diversity of episymbiotic CPR bacteria and DPANN archaea in groundwater ecosystems.</title>
        <authorList>
            <person name="He C.Y."/>
            <person name="Keren R."/>
            <person name="Whittaker M."/>
            <person name="Farag I.F."/>
            <person name="Doudna J."/>
            <person name="Cate J.H.D."/>
            <person name="Banfield J.F."/>
        </authorList>
    </citation>
    <scope>NUCLEOTIDE SEQUENCE</scope>
    <source>
        <strain evidence="11">NC_groundwater_928_Pr1_S-0.2um_72_17</strain>
    </source>
</reference>
<comment type="cofactor">
    <cofactor evidence="1">
        <name>Zn(2+)</name>
        <dbReference type="ChEBI" id="CHEBI:29105"/>
    </cofactor>
</comment>
<name>A0A9D6L541_UNCEI</name>
<feature type="non-terminal residue" evidence="11">
    <location>
        <position position="666"/>
    </location>
</feature>
<evidence type="ECO:0000256" key="7">
    <source>
        <dbReference type="ARBA" id="ARBA00023049"/>
    </source>
</evidence>
<dbReference type="PROSITE" id="PS51885">
    <property type="entry name" value="NEPRILYSIN"/>
    <property type="match status" value="1"/>
</dbReference>
<comment type="similarity">
    <text evidence="2">Belongs to the peptidase M13 family.</text>
</comment>
<dbReference type="Pfam" id="PF01431">
    <property type="entry name" value="Peptidase_M13"/>
    <property type="match status" value="1"/>
</dbReference>
<evidence type="ECO:0000256" key="1">
    <source>
        <dbReference type="ARBA" id="ARBA00001947"/>
    </source>
</evidence>
<dbReference type="PANTHER" id="PTHR11733">
    <property type="entry name" value="ZINC METALLOPROTEASE FAMILY M13 NEPRILYSIN-RELATED"/>
    <property type="match status" value="1"/>
</dbReference>
<dbReference type="SUPFAM" id="SSF55486">
    <property type="entry name" value="Metalloproteases ('zincins'), catalytic domain"/>
    <property type="match status" value="1"/>
</dbReference>
<evidence type="ECO:0000313" key="12">
    <source>
        <dbReference type="Proteomes" id="UP000807850"/>
    </source>
</evidence>
<dbReference type="GO" id="GO:0046872">
    <property type="term" value="F:metal ion binding"/>
    <property type="evidence" value="ECO:0007669"/>
    <property type="project" value="UniProtKB-KW"/>
</dbReference>
<evidence type="ECO:0000259" key="10">
    <source>
        <dbReference type="Pfam" id="PF05649"/>
    </source>
</evidence>
<dbReference type="GO" id="GO:0005886">
    <property type="term" value="C:plasma membrane"/>
    <property type="evidence" value="ECO:0007669"/>
    <property type="project" value="TreeGrafter"/>
</dbReference>
<proteinExistence type="inferred from homology"/>
<dbReference type="GO" id="GO:0004222">
    <property type="term" value="F:metalloendopeptidase activity"/>
    <property type="evidence" value="ECO:0007669"/>
    <property type="project" value="InterPro"/>
</dbReference>
<dbReference type="Pfam" id="PF05649">
    <property type="entry name" value="Peptidase_M13_N"/>
    <property type="match status" value="1"/>
</dbReference>
<evidence type="ECO:0000256" key="2">
    <source>
        <dbReference type="ARBA" id="ARBA00007357"/>
    </source>
</evidence>
<dbReference type="GO" id="GO:0016485">
    <property type="term" value="P:protein processing"/>
    <property type="evidence" value="ECO:0007669"/>
    <property type="project" value="TreeGrafter"/>
</dbReference>
<evidence type="ECO:0000256" key="8">
    <source>
        <dbReference type="SAM" id="SignalP"/>
    </source>
</evidence>
<evidence type="ECO:0000259" key="9">
    <source>
        <dbReference type="Pfam" id="PF01431"/>
    </source>
</evidence>
<dbReference type="InterPro" id="IPR024079">
    <property type="entry name" value="MetalloPept_cat_dom_sf"/>
</dbReference>
<dbReference type="Gene3D" id="1.10.1380.10">
    <property type="entry name" value="Neutral endopeptidase , domain2"/>
    <property type="match status" value="1"/>
</dbReference>
<dbReference type="InterPro" id="IPR000718">
    <property type="entry name" value="Peptidase_M13"/>
</dbReference>
<organism evidence="11 12">
    <name type="scientific">Eiseniibacteriota bacterium</name>
    <dbReference type="NCBI Taxonomy" id="2212470"/>
    <lineage>
        <taxon>Bacteria</taxon>
        <taxon>Candidatus Eiseniibacteriota</taxon>
    </lineage>
</organism>
<dbReference type="EMBL" id="JACQAY010000028">
    <property type="protein sequence ID" value="MBI3538801.1"/>
    <property type="molecule type" value="Genomic_DNA"/>
</dbReference>
<dbReference type="Gene3D" id="3.40.390.10">
    <property type="entry name" value="Collagenase (Catalytic Domain)"/>
    <property type="match status" value="1"/>
</dbReference>
<evidence type="ECO:0000256" key="5">
    <source>
        <dbReference type="ARBA" id="ARBA00022801"/>
    </source>
</evidence>
<dbReference type="PANTHER" id="PTHR11733:SF167">
    <property type="entry name" value="FI17812P1-RELATED"/>
    <property type="match status" value="1"/>
</dbReference>
<gene>
    <name evidence="11" type="ORF">HY076_00810</name>
</gene>
<evidence type="ECO:0000256" key="4">
    <source>
        <dbReference type="ARBA" id="ARBA00022723"/>
    </source>
</evidence>
<evidence type="ECO:0000256" key="6">
    <source>
        <dbReference type="ARBA" id="ARBA00022833"/>
    </source>
</evidence>
<keyword evidence="8" id="KW-0732">Signal</keyword>
<evidence type="ECO:0000313" key="11">
    <source>
        <dbReference type="EMBL" id="MBI3538801.1"/>
    </source>
</evidence>
<keyword evidence="6" id="KW-0862">Zinc</keyword>
<feature type="chain" id="PRO_5039634244" evidence="8">
    <location>
        <begin position="30"/>
        <end position="666"/>
    </location>
</feature>
<dbReference type="CDD" id="cd08662">
    <property type="entry name" value="M13"/>
    <property type="match status" value="1"/>
</dbReference>
<feature type="domain" description="Peptidase M13 N-terminal" evidence="10">
    <location>
        <begin position="44"/>
        <end position="424"/>
    </location>
</feature>
<dbReference type="InterPro" id="IPR008753">
    <property type="entry name" value="Peptidase_M13_N"/>
</dbReference>
<comment type="caution">
    <text evidence="11">The sequence shown here is derived from an EMBL/GenBank/DDBJ whole genome shotgun (WGS) entry which is preliminary data.</text>
</comment>
<dbReference type="AlphaFoldDB" id="A0A9D6L541"/>
<dbReference type="InterPro" id="IPR018497">
    <property type="entry name" value="Peptidase_M13_C"/>
</dbReference>
<keyword evidence="4" id="KW-0479">Metal-binding</keyword>
<protein>
    <submittedName>
        <fullName evidence="11">M13 family metallopeptidase</fullName>
    </submittedName>
</protein>
<evidence type="ECO:0000256" key="3">
    <source>
        <dbReference type="ARBA" id="ARBA00022670"/>
    </source>
</evidence>
<feature type="signal peptide" evidence="8">
    <location>
        <begin position="1"/>
        <end position="29"/>
    </location>
</feature>
<keyword evidence="7" id="KW-0482">Metalloprotease</keyword>
<keyword evidence="5" id="KW-0378">Hydrolase</keyword>
<accession>A0A9D6L541</accession>
<dbReference type="InterPro" id="IPR042089">
    <property type="entry name" value="Peptidase_M13_dom_2"/>
</dbReference>